<accession>A0ACC1KKQ9</accession>
<evidence type="ECO:0000313" key="2">
    <source>
        <dbReference type="Proteomes" id="UP001140066"/>
    </source>
</evidence>
<proteinExistence type="predicted"/>
<dbReference type="EC" id="6.2.1.1" evidence="1"/>
<organism evidence="1 2">
    <name type="scientific">Coemansia linderi</name>
    <dbReference type="NCBI Taxonomy" id="2663919"/>
    <lineage>
        <taxon>Eukaryota</taxon>
        <taxon>Fungi</taxon>
        <taxon>Fungi incertae sedis</taxon>
        <taxon>Zoopagomycota</taxon>
        <taxon>Kickxellomycotina</taxon>
        <taxon>Kickxellomycetes</taxon>
        <taxon>Kickxellales</taxon>
        <taxon>Kickxellaceae</taxon>
        <taxon>Coemansia</taxon>
    </lineage>
</organism>
<keyword evidence="2" id="KW-1185">Reference proteome</keyword>
<reference evidence="1" key="1">
    <citation type="submission" date="2022-07" db="EMBL/GenBank/DDBJ databases">
        <title>Phylogenomic reconstructions and comparative analyses of Kickxellomycotina fungi.</title>
        <authorList>
            <person name="Reynolds N.K."/>
            <person name="Stajich J.E."/>
            <person name="Barry K."/>
            <person name="Grigoriev I.V."/>
            <person name="Crous P."/>
            <person name="Smith M.E."/>
        </authorList>
    </citation>
    <scope>NUCLEOTIDE SEQUENCE</scope>
    <source>
        <strain evidence="1">BCRC 34191</strain>
    </source>
</reference>
<dbReference type="Proteomes" id="UP001140066">
    <property type="component" value="Unassembled WGS sequence"/>
</dbReference>
<dbReference type="EMBL" id="JANBUK010000227">
    <property type="protein sequence ID" value="KAJ2790969.1"/>
    <property type="molecule type" value="Genomic_DNA"/>
</dbReference>
<sequence length="683" mass="74908">MTSDNQEPTAQSAAYPPPERLVKPEEGREKPWISSMAEYSALYNESIQQPDNMAEYSALYNESIQQPDKFWTRTANELLTWDKPFTHVTQGSLKEGNMAWFSDGQLNISYNCVDRWAIKDPNRVAFVYEADEPGQASKVTYGELLSKVCSLANVLHSFGLRKGDTVAIYMPMIPEAAVAMLACARLGLVHTVVFAGFSSASLAERVADARCRVVITADEGLRGSRPIRTKAIVDEALKSCPEVERVLVFRRTGSEQVEFNAPRDVWWHEAVAAQRPYCSPVPVSAEDPLFLLYTSGSTGKPKGVVHTSGGYLLGAALTLKYVFDIHDGDVFCCTADIGWITGHSYVVYGPLALGSTSVVFESVPTYPDASRYWKLVEDHKITQFYTAPTAIRALRRHGDDFVTKCDLSSLRVIGSVGEPINPDAWTWYNEIVGGNRCAVVDTYWQTETGSHVITPLPGATVAKPGSATFPFFGIELAILDPTTGAELEGNDVSGVLAIKRSWPSMARTIAGDHKRFLETYLSPYPGYYFAGDGASRDADGYYWIRGRVDDVINVSGHRMSTAEVESALIGHNAVAESAVVAAPDELTGQSICAFVTLKNEFEANDKLKAELVKEVRTRIGPIATPKLLILVDELPKTRSGKIIRRILRKVVAGEADQLGDLSTLSDPSILDVLVREVSTAIKR</sequence>
<comment type="caution">
    <text evidence="1">The sequence shown here is derived from an EMBL/GenBank/DDBJ whole genome shotgun (WGS) entry which is preliminary data.</text>
</comment>
<gene>
    <name evidence="1" type="primary">ACS2</name>
    <name evidence="1" type="ORF">GGI18_001458</name>
</gene>
<evidence type="ECO:0000313" key="1">
    <source>
        <dbReference type="EMBL" id="KAJ2790969.1"/>
    </source>
</evidence>
<keyword evidence="1" id="KW-0436">Ligase</keyword>
<protein>
    <submittedName>
        <fullName evidence="1">Acetyl-coenzyme A synthetase 2</fullName>
        <ecNumber evidence="1">6.2.1.1</ecNumber>
    </submittedName>
</protein>
<name>A0ACC1KKQ9_9FUNG</name>